<sequence>MTISVQPPPHPTSATLSGHGNDHRNQSKPQCRHQCRTPACAHGDRDGGRSRTSGCSGFRRPQHQRVFIGGFLIQRLSSGYLEHAGSIEGEIAVGITG</sequence>
<name>A0A9D4DT71_DREPO</name>
<dbReference type="EMBL" id="JAIWYP010000010">
    <property type="protein sequence ID" value="KAH3753424.1"/>
    <property type="molecule type" value="Genomic_DNA"/>
</dbReference>
<reference evidence="2" key="1">
    <citation type="journal article" date="2019" name="bioRxiv">
        <title>The Genome of the Zebra Mussel, Dreissena polymorpha: A Resource for Invasive Species Research.</title>
        <authorList>
            <person name="McCartney M.A."/>
            <person name="Auch B."/>
            <person name="Kono T."/>
            <person name="Mallez S."/>
            <person name="Zhang Y."/>
            <person name="Obille A."/>
            <person name="Becker A."/>
            <person name="Abrahante J.E."/>
            <person name="Garbe J."/>
            <person name="Badalamenti J.P."/>
            <person name="Herman A."/>
            <person name="Mangelson H."/>
            <person name="Liachko I."/>
            <person name="Sullivan S."/>
            <person name="Sone E.D."/>
            <person name="Koren S."/>
            <person name="Silverstein K.A.T."/>
            <person name="Beckman K.B."/>
            <person name="Gohl D.M."/>
        </authorList>
    </citation>
    <scope>NUCLEOTIDE SEQUENCE</scope>
    <source>
        <strain evidence="2">Duluth1</strain>
        <tissue evidence="2">Whole animal</tissue>
    </source>
</reference>
<accession>A0A9D4DT71</accession>
<gene>
    <name evidence="2" type="ORF">DPMN_188060</name>
</gene>
<keyword evidence="3" id="KW-1185">Reference proteome</keyword>
<reference evidence="2" key="2">
    <citation type="submission" date="2020-11" db="EMBL/GenBank/DDBJ databases">
        <authorList>
            <person name="McCartney M.A."/>
            <person name="Auch B."/>
            <person name="Kono T."/>
            <person name="Mallez S."/>
            <person name="Becker A."/>
            <person name="Gohl D.M."/>
            <person name="Silverstein K.A.T."/>
            <person name="Koren S."/>
            <person name="Bechman K.B."/>
            <person name="Herman A."/>
            <person name="Abrahante J.E."/>
            <person name="Garbe J."/>
        </authorList>
    </citation>
    <scope>NUCLEOTIDE SEQUENCE</scope>
    <source>
        <strain evidence="2">Duluth1</strain>
        <tissue evidence="2">Whole animal</tissue>
    </source>
</reference>
<feature type="region of interest" description="Disordered" evidence="1">
    <location>
        <begin position="1"/>
        <end position="59"/>
    </location>
</feature>
<proteinExistence type="predicted"/>
<dbReference type="AlphaFoldDB" id="A0A9D4DT71"/>
<comment type="caution">
    <text evidence="2">The sequence shown here is derived from an EMBL/GenBank/DDBJ whole genome shotgun (WGS) entry which is preliminary data.</text>
</comment>
<organism evidence="2 3">
    <name type="scientific">Dreissena polymorpha</name>
    <name type="common">Zebra mussel</name>
    <name type="synonym">Mytilus polymorpha</name>
    <dbReference type="NCBI Taxonomy" id="45954"/>
    <lineage>
        <taxon>Eukaryota</taxon>
        <taxon>Metazoa</taxon>
        <taxon>Spiralia</taxon>
        <taxon>Lophotrochozoa</taxon>
        <taxon>Mollusca</taxon>
        <taxon>Bivalvia</taxon>
        <taxon>Autobranchia</taxon>
        <taxon>Heteroconchia</taxon>
        <taxon>Euheterodonta</taxon>
        <taxon>Imparidentia</taxon>
        <taxon>Neoheterodontei</taxon>
        <taxon>Myida</taxon>
        <taxon>Dreissenoidea</taxon>
        <taxon>Dreissenidae</taxon>
        <taxon>Dreissena</taxon>
    </lineage>
</organism>
<evidence type="ECO:0000313" key="3">
    <source>
        <dbReference type="Proteomes" id="UP000828390"/>
    </source>
</evidence>
<feature type="compositionally biased region" description="Pro residues" evidence="1">
    <location>
        <begin position="1"/>
        <end position="11"/>
    </location>
</feature>
<evidence type="ECO:0000256" key="1">
    <source>
        <dbReference type="SAM" id="MobiDB-lite"/>
    </source>
</evidence>
<protein>
    <submittedName>
        <fullName evidence="2">Uncharacterized protein</fullName>
    </submittedName>
</protein>
<evidence type="ECO:0000313" key="2">
    <source>
        <dbReference type="EMBL" id="KAH3753424.1"/>
    </source>
</evidence>
<feature type="compositionally biased region" description="Low complexity" evidence="1">
    <location>
        <begin position="50"/>
        <end position="59"/>
    </location>
</feature>
<dbReference type="Proteomes" id="UP000828390">
    <property type="component" value="Unassembled WGS sequence"/>
</dbReference>